<evidence type="ECO:0000256" key="2">
    <source>
        <dbReference type="ARBA" id="ARBA00004141"/>
    </source>
</evidence>
<keyword evidence="7 13" id="KW-0812">Transmembrane</keyword>
<keyword evidence="8 15" id="KW-0418">Kinase</keyword>
<dbReference type="CDD" id="cd00082">
    <property type="entry name" value="HisKA"/>
    <property type="match status" value="1"/>
</dbReference>
<sequence>MLPANLVVLVCLGYVMILFAVAFAGDRRARKDPGGWLSSPLVYTLSISIYCTSWTFFGAVGSAARTGLEFVTIYLGPTIVFVGWWIFLRKLVTIGRIYHTTSIADLISARFGKSPALGALVTIVALVATAPYIALQLKALTASYQVITFHAGAVTAANIPLEPDYATAFWVAAGLCVFSIIFGVRNIDVNERHHGVVAAIALEAIVKLVALLVVGIWVVATFTNFPADALEHAPVSLMSAEQTFGTRWVTLCFLAGAAVICLPRQFHVTVVENSSERQLRTASWLFPLYLFLICIFVIPIAVAGLGRLPEGSNPDLFVLTLPLSSGQDTIAMLAFLGGFSSATSMVIVSSIALSTMISNHIVMPLALRFSLVPEASTQMMRSFILGARRSSIVFIILLGFLYFRLSGTSEALAAIGLISFCGVAQFLPSLVGGLYWRRATQGGAVAGLAAGFAIWAYTLFLPSFGGTFIMSDGVIANGPWGLEWLRPHALFGLNGFDSLVHAVIWSMFVNITLFVGVSIVSEPTPLARYQSRLFIDVFRRQTEGETSVMRRTARISELRQIADRILGPAEALSLFPPGAAREEGAVASDDLISQVEHRLAANVGAATARSLVSSVVTSESISVDELKRLADETEQIRAYSAELERNSRKLEAAAAELTRANAQLREIDVQKDEFLSQVSHEVRTPMTSIRSFSDILLANPDLPAEHSDRYLRIIQNESLRLTRLLDGILDLNRLENGAGEWEMKPFDPEAALERAIESCEALAHSAGVTLKRRGRARKVLMEGDGDRLAQVFINLISNAIKYNTSQDPVVTVSSMARKGVYEARIGDNGPGIPESERDRIFVKFARGPMPRQVGAGLGLAISRQIVERFGGSLELATPKGGGAEFVVTLPSCSEKGLAAAPELRS</sequence>
<feature type="transmembrane region" description="Helical" evidence="13">
    <location>
        <begin position="6"/>
        <end position="24"/>
    </location>
</feature>
<evidence type="ECO:0000256" key="6">
    <source>
        <dbReference type="ARBA" id="ARBA00022679"/>
    </source>
</evidence>
<dbReference type="PANTHER" id="PTHR43711">
    <property type="entry name" value="TWO-COMPONENT HISTIDINE KINASE"/>
    <property type="match status" value="1"/>
</dbReference>
<keyword evidence="11 13" id="KW-0472">Membrane</keyword>
<dbReference type="PRINTS" id="PR00344">
    <property type="entry name" value="BCTRLSENSOR"/>
</dbReference>
<feature type="transmembrane region" description="Helical" evidence="13">
    <location>
        <begin position="71"/>
        <end position="88"/>
    </location>
</feature>
<evidence type="ECO:0000256" key="5">
    <source>
        <dbReference type="ARBA" id="ARBA00022553"/>
    </source>
</evidence>
<feature type="transmembrane region" description="Helical" evidence="13">
    <location>
        <begin position="386"/>
        <end position="405"/>
    </location>
</feature>
<keyword evidence="10" id="KW-0902">Two-component regulatory system</keyword>
<evidence type="ECO:0000256" key="12">
    <source>
        <dbReference type="SAM" id="Coils"/>
    </source>
</evidence>
<keyword evidence="6" id="KW-0808">Transferase</keyword>
<comment type="similarity">
    <text evidence="3">Belongs to the sodium:solute symporter (SSF) (TC 2.A.21) family.</text>
</comment>
<dbReference type="InterPro" id="IPR003594">
    <property type="entry name" value="HATPase_dom"/>
</dbReference>
<evidence type="ECO:0000256" key="10">
    <source>
        <dbReference type="ARBA" id="ARBA00023012"/>
    </source>
</evidence>
<reference evidence="15 16" key="1">
    <citation type="submission" date="2024-05" db="EMBL/GenBank/DDBJ databases">
        <authorList>
            <person name="Jiang F."/>
        </authorList>
    </citation>
    <scope>NUCLEOTIDE SEQUENCE [LARGE SCALE GENOMIC DNA]</scope>
    <source>
        <strain evidence="15 16">LZ166</strain>
    </source>
</reference>
<evidence type="ECO:0000256" key="1">
    <source>
        <dbReference type="ARBA" id="ARBA00000085"/>
    </source>
</evidence>
<evidence type="ECO:0000256" key="3">
    <source>
        <dbReference type="ARBA" id="ARBA00006434"/>
    </source>
</evidence>
<keyword evidence="12" id="KW-0175">Coiled coil</keyword>
<dbReference type="Pfam" id="PF00512">
    <property type="entry name" value="HisKA"/>
    <property type="match status" value="1"/>
</dbReference>
<comment type="caution">
    <text evidence="15">The sequence shown here is derived from an EMBL/GenBank/DDBJ whole genome shotgun (WGS) entry which is preliminary data.</text>
</comment>
<dbReference type="PROSITE" id="PS50109">
    <property type="entry name" value="HIS_KIN"/>
    <property type="match status" value="1"/>
</dbReference>
<dbReference type="InterPro" id="IPR036097">
    <property type="entry name" value="HisK_dim/P_sf"/>
</dbReference>
<evidence type="ECO:0000256" key="13">
    <source>
        <dbReference type="SAM" id="Phobius"/>
    </source>
</evidence>
<dbReference type="InterPro" id="IPR001734">
    <property type="entry name" value="Na/solute_symporter"/>
</dbReference>
<evidence type="ECO:0000256" key="11">
    <source>
        <dbReference type="ARBA" id="ARBA00023136"/>
    </source>
</evidence>
<evidence type="ECO:0000256" key="7">
    <source>
        <dbReference type="ARBA" id="ARBA00022692"/>
    </source>
</evidence>
<dbReference type="InterPro" id="IPR050736">
    <property type="entry name" value="Sensor_HK_Regulatory"/>
</dbReference>
<evidence type="ECO:0000313" key="15">
    <source>
        <dbReference type="EMBL" id="MEX0409116.1"/>
    </source>
</evidence>
<dbReference type="PANTHER" id="PTHR43711:SF30">
    <property type="entry name" value="HISTIDINE KINASE"/>
    <property type="match status" value="1"/>
</dbReference>
<dbReference type="RefSeq" id="WP_367956956.1">
    <property type="nucleotide sequence ID" value="NZ_JBDPGJ010000007.1"/>
</dbReference>
<dbReference type="InterPro" id="IPR005467">
    <property type="entry name" value="His_kinase_dom"/>
</dbReference>
<dbReference type="GO" id="GO:0016301">
    <property type="term" value="F:kinase activity"/>
    <property type="evidence" value="ECO:0007669"/>
    <property type="project" value="UniProtKB-KW"/>
</dbReference>
<dbReference type="PROSITE" id="PS50283">
    <property type="entry name" value="NA_SOLUT_SYMP_3"/>
    <property type="match status" value="1"/>
</dbReference>
<dbReference type="Proteomes" id="UP001556692">
    <property type="component" value="Unassembled WGS sequence"/>
</dbReference>
<dbReference type="InterPro" id="IPR003661">
    <property type="entry name" value="HisK_dim/P_dom"/>
</dbReference>
<evidence type="ECO:0000313" key="16">
    <source>
        <dbReference type="Proteomes" id="UP001556692"/>
    </source>
</evidence>
<feature type="domain" description="Histidine kinase" evidence="14">
    <location>
        <begin position="677"/>
        <end position="893"/>
    </location>
</feature>
<evidence type="ECO:0000256" key="4">
    <source>
        <dbReference type="ARBA" id="ARBA00012438"/>
    </source>
</evidence>
<dbReference type="SMART" id="SM00387">
    <property type="entry name" value="HATPase_c"/>
    <property type="match status" value="1"/>
</dbReference>
<keyword evidence="16" id="KW-1185">Reference proteome</keyword>
<accession>A0ABV3SRM9</accession>
<dbReference type="SMART" id="SM00388">
    <property type="entry name" value="HisKA"/>
    <property type="match status" value="1"/>
</dbReference>
<dbReference type="CDD" id="cd10322">
    <property type="entry name" value="SLC5sbd"/>
    <property type="match status" value="1"/>
</dbReference>
<comment type="subcellular location">
    <subcellularLocation>
        <location evidence="2">Membrane</location>
        <topology evidence="2">Multi-pass membrane protein</topology>
    </subcellularLocation>
</comment>
<feature type="transmembrane region" description="Helical" evidence="13">
    <location>
        <begin position="411"/>
        <end position="436"/>
    </location>
</feature>
<feature type="transmembrane region" description="Helical" evidence="13">
    <location>
        <begin position="245"/>
        <end position="263"/>
    </location>
</feature>
<keyword evidence="5" id="KW-0597">Phosphoprotein</keyword>
<feature type="transmembrane region" description="Helical" evidence="13">
    <location>
        <begin position="284"/>
        <end position="309"/>
    </location>
</feature>
<feature type="transmembrane region" description="Helical" evidence="13">
    <location>
        <begin position="329"/>
        <end position="353"/>
    </location>
</feature>
<name>A0ABV3SRM9_9HYPH</name>
<organism evidence="15 16">
    <name type="scientific">Aquibium pacificus</name>
    <dbReference type="NCBI Taxonomy" id="3153579"/>
    <lineage>
        <taxon>Bacteria</taxon>
        <taxon>Pseudomonadati</taxon>
        <taxon>Pseudomonadota</taxon>
        <taxon>Alphaproteobacteria</taxon>
        <taxon>Hyphomicrobiales</taxon>
        <taxon>Phyllobacteriaceae</taxon>
        <taxon>Aquibium</taxon>
    </lineage>
</organism>
<feature type="transmembrane region" description="Helical" evidence="13">
    <location>
        <begin position="196"/>
        <end position="225"/>
    </location>
</feature>
<keyword evidence="9 13" id="KW-1133">Transmembrane helix</keyword>
<dbReference type="Pfam" id="PF02518">
    <property type="entry name" value="HATPase_c"/>
    <property type="match status" value="1"/>
</dbReference>
<feature type="transmembrane region" description="Helical" evidence="13">
    <location>
        <begin position="116"/>
        <end position="135"/>
    </location>
</feature>
<dbReference type="EC" id="2.7.13.3" evidence="4"/>
<feature type="transmembrane region" description="Helical" evidence="13">
    <location>
        <begin position="499"/>
        <end position="520"/>
    </location>
</feature>
<feature type="transmembrane region" description="Helical" evidence="13">
    <location>
        <begin position="165"/>
        <end position="184"/>
    </location>
</feature>
<dbReference type="Gene3D" id="1.20.1730.10">
    <property type="entry name" value="Sodium/glucose cotransporter"/>
    <property type="match status" value="1"/>
</dbReference>
<dbReference type="InterPro" id="IPR038377">
    <property type="entry name" value="Na/Glc_symporter_sf"/>
</dbReference>
<dbReference type="InterPro" id="IPR036890">
    <property type="entry name" value="HATPase_C_sf"/>
</dbReference>
<dbReference type="Gene3D" id="3.30.565.10">
    <property type="entry name" value="Histidine kinase-like ATPase, C-terminal domain"/>
    <property type="match status" value="1"/>
</dbReference>
<dbReference type="SUPFAM" id="SSF47384">
    <property type="entry name" value="Homodimeric domain of signal transducing histidine kinase"/>
    <property type="match status" value="1"/>
</dbReference>
<feature type="transmembrane region" description="Helical" evidence="13">
    <location>
        <begin position="443"/>
        <end position="464"/>
    </location>
</feature>
<dbReference type="CDD" id="cd00075">
    <property type="entry name" value="HATPase"/>
    <property type="match status" value="1"/>
</dbReference>
<gene>
    <name evidence="15" type="ORF">ABGN05_26080</name>
</gene>
<comment type="catalytic activity">
    <reaction evidence="1">
        <text>ATP + protein L-histidine = ADP + protein N-phospho-L-histidine.</text>
        <dbReference type="EC" id="2.7.13.3"/>
    </reaction>
</comment>
<evidence type="ECO:0000256" key="8">
    <source>
        <dbReference type="ARBA" id="ARBA00022777"/>
    </source>
</evidence>
<dbReference type="InterPro" id="IPR004358">
    <property type="entry name" value="Sig_transdc_His_kin-like_C"/>
</dbReference>
<feature type="coiled-coil region" evidence="12">
    <location>
        <begin position="626"/>
        <end position="670"/>
    </location>
</feature>
<protein>
    <recommendedName>
        <fullName evidence="4">histidine kinase</fullName>
        <ecNumber evidence="4">2.7.13.3</ecNumber>
    </recommendedName>
</protein>
<proteinExistence type="inferred from homology"/>
<dbReference type="Gene3D" id="1.10.287.130">
    <property type="match status" value="1"/>
</dbReference>
<dbReference type="EMBL" id="JBDPGJ010000007">
    <property type="protein sequence ID" value="MEX0409116.1"/>
    <property type="molecule type" value="Genomic_DNA"/>
</dbReference>
<feature type="transmembrane region" description="Helical" evidence="13">
    <location>
        <begin position="36"/>
        <end position="59"/>
    </location>
</feature>
<dbReference type="SUPFAM" id="SSF55874">
    <property type="entry name" value="ATPase domain of HSP90 chaperone/DNA topoisomerase II/histidine kinase"/>
    <property type="match status" value="1"/>
</dbReference>
<evidence type="ECO:0000256" key="9">
    <source>
        <dbReference type="ARBA" id="ARBA00022989"/>
    </source>
</evidence>
<evidence type="ECO:0000259" key="14">
    <source>
        <dbReference type="PROSITE" id="PS50109"/>
    </source>
</evidence>